<dbReference type="RefSeq" id="WP_060391595.1">
    <property type="nucleotide sequence ID" value="NZ_FBSX01000014.1"/>
</dbReference>
<evidence type="ECO:0000313" key="6">
    <source>
        <dbReference type="Proteomes" id="UP000199047"/>
    </source>
</evidence>
<dbReference type="Proteomes" id="UP000198868">
    <property type="component" value="Unassembled WGS sequence"/>
</dbReference>
<evidence type="ECO:0000313" key="3">
    <source>
        <dbReference type="EMBL" id="CUW03444.1"/>
    </source>
</evidence>
<dbReference type="InterPro" id="IPR007337">
    <property type="entry name" value="RelB/DinJ"/>
</dbReference>
<evidence type="ECO:0000256" key="1">
    <source>
        <dbReference type="ARBA" id="ARBA00010562"/>
    </source>
</evidence>
<dbReference type="GO" id="GO:0006351">
    <property type="term" value="P:DNA-templated transcription"/>
    <property type="evidence" value="ECO:0007669"/>
    <property type="project" value="TreeGrafter"/>
</dbReference>
<sequence>MTTQKKANLNVKIDPQLKTEAETIFEDMGLTTTAAVNMFIKRVIDDRELPFKPRVTSTLDKALDDIENNRVETYDTAADWKASLKEYVQS</sequence>
<dbReference type="GO" id="GO:0015643">
    <property type="term" value="F:toxic substance binding"/>
    <property type="evidence" value="ECO:0007669"/>
    <property type="project" value="InterPro"/>
</dbReference>
<comment type="similarity">
    <text evidence="1">Belongs to the RelB/DinJ antitoxin family.</text>
</comment>
<dbReference type="EMBL" id="FBTB01000002">
    <property type="protein sequence ID" value="CUW03444.1"/>
    <property type="molecule type" value="Genomic_DNA"/>
</dbReference>
<protein>
    <submittedName>
        <fullName evidence="4">DNA-damage-inducible protein J</fullName>
    </submittedName>
    <submittedName>
        <fullName evidence="3">Possible DNA-damage-inducible protein</fullName>
    </submittedName>
</protein>
<dbReference type="GO" id="GO:0044010">
    <property type="term" value="P:single-species biofilm formation"/>
    <property type="evidence" value="ECO:0007669"/>
    <property type="project" value="InterPro"/>
</dbReference>
<accession>A0AAN2QTF1</accession>
<dbReference type="GO" id="GO:0000987">
    <property type="term" value="F:cis-regulatory region sequence-specific DNA binding"/>
    <property type="evidence" value="ECO:0007669"/>
    <property type="project" value="InterPro"/>
</dbReference>
<evidence type="ECO:0000313" key="4">
    <source>
        <dbReference type="EMBL" id="CUW04868.1"/>
    </source>
</evidence>
<dbReference type="GO" id="GO:0006355">
    <property type="term" value="P:regulation of DNA-templated transcription"/>
    <property type="evidence" value="ECO:0007669"/>
    <property type="project" value="InterPro"/>
</dbReference>
<proteinExistence type="inferred from homology"/>
<reference evidence="5 6" key="1">
    <citation type="submission" date="2015-12" db="EMBL/GenBank/DDBJ databases">
        <authorList>
            <person name="Andreevskaya M."/>
        </authorList>
    </citation>
    <scope>NUCLEOTIDE SEQUENCE [LARGE SCALE GENOMIC DNA]</scope>
    <source>
        <strain evidence="3 6">KSL4-2</strain>
        <strain evidence="4 5">PL111</strain>
    </source>
</reference>
<keyword evidence="6" id="KW-1185">Reference proteome</keyword>
<dbReference type="AlphaFoldDB" id="A0AAN2QTF1"/>
<evidence type="ECO:0000256" key="2">
    <source>
        <dbReference type="ARBA" id="ARBA00022649"/>
    </source>
</evidence>
<dbReference type="EMBL" id="FBTU01000003">
    <property type="protein sequence ID" value="CUW04868.1"/>
    <property type="molecule type" value="Genomic_DNA"/>
</dbReference>
<keyword evidence="2" id="KW-1277">Toxin-antitoxin system</keyword>
<dbReference type="InterPro" id="IPR026262">
    <property type="entry name" value="DinJ"/>
</dbReference>
<evidence type="ECO:0000313" key="5">
    <source>
        <dbReference type="Proteomes" id="UP000198868"/>
    </source>
</evidence>
<organism evidence="4 5">
    <name type="scientific">Leuconostoc inhae</name>
    <dbReference type="NCBI Taxonomy" id="178001"/>
    <lineage>
        <taxon>Bacteria</taxon>
        <taxon>Bacillati</taxon>
        <taxon>Bacillota</taxon>
        <taxon>Bacilli</taxon>
        <taxon>Lactobacillales</taxon>
        <taxon>Lactobacillaceae</taxon>
        <taxon>Leuconostoc</taxon>
    </lineage>
</organism>
<dbReference type="PIRSF" id="PIRSF003108">
    <property type="entry name" value="DinJ"/>
    <property type="match status" value="1"/>
</dbReference>
<dbReference type="InterPro" id="IPR013321">
    <property type="entry name" value="Arc_rbn_hlx_hlx"/>
</dbReference>
<dbReference type="Pfam" id="PF04221">
    <property type="entry name" value="RelB"/>
    <property type="match status" value="1"/>
</dbReference>
<dbReference type="PANTHER" id="PTHR38781">
    <property type="entry name" value="ANTITOXIN DINJ-RELATED"/>
    <property type="match status" value="1"/>
</dbReference>
<dbReference type="PANTHER" id="PTHR38781:SF1">
    <property type="entry name" value="ANTITOXIN DINJ-RELATED"/>
    <property type="match status" value="1"/>
</dbReference>
<dbReference type="NCBIfam" id="TIGR02384">
    <property type="entry name" value="RelB_DinJ"/>
    <property type="match status" value="1"/>
</dbReference>
<gene>
    <name evidence="3" type="ORF">KSL4_1199</name>
    <name evidence="4" type="ORF">PL111_0691</name>
</gene>
<name>A0AAN2QTF1_9LACO</name>
<dbReference type="Gene3D" id="1.10.1220.10">
    <property type="entry name" value="Met repressor-like"/>
    <property type="match status" value="1"/>
</dbReference>
<dbReference type="Proteomes" id="UP000199047">
    <property type="component" value="Unassembled WGS sequence"/>
</dbReference>
<comment type="caution">
    <text evidence="4">The sequence shown here is derived from an EMBL/GenBank/DDBJ whole genome shotgun (WGS) entry which is preliminary data.</text>
</comment>